<evidence type="ECO:0000256" key="1">
    <source>
        <dbReference type="SAM" id="Coils"/>
    </source>
</evidence>
<evidence type="ECO:0000313" key="3">
    <source>
        <dbReference type="EMBL" id="DAD90356.1"/>
    </source>
</evidence>
<evidence type="ECO:0000256" key="2">
    <source>
        <dbReference type="SAM" id="Phobius"/>
    </source>
</evidence>
<reference evidence="3" key="1">
    <citation type="journal article" date="2021" name="Proc. Natl. Acad. Sci. U.S.A.">
        <title>A Catalog of Tens of Thousands of Viruses from Human Metagenomes Reveals Hidden Associations with Chronic Diseases.</title>
        <authorList>
            <person name="Tisza M.J."/>
            <person name="Buck C.B."/>
        </authorList>
    </citation>
    <scope>NUCLEOTIDE SEQUENCE</scope>
    <source>
        <strain evidence="3">Ct7K12</strain>
    </source>
</reference>
<name>A0A8S5N794_9CAUD</name>
<accession>A0A8S5N794</accession>
<feature type="transmembrane region" description="Helical" evidence="2">
    <location>
        <begin position="135"/>
        <end position="155"/>
    </location>
</feature>
<dbReference type="EMBL" id="BK015083">
    <property type="protein sequence ID" value="DAD90356.1"/>
    <property type="molecule type" value="Genomic_DNA"/>
</dbReference>
<keyword evidence="1" id="KW-0175">Coiled coil</keyword>
<keyword evidence="2" id="KW-0812">Transmembrane</keyword>
<keyword evidence="2" id="KW-0472">Membrane</keyword>
<organism evidence="3">
    <name type="scientific">Podoviridae sp. ct7K12</name>
    <dbReference type="NCBI Taxonomy" id="2826540"/>
    <lineage>
        <taxon>Viruses</taxon>
        <taxon>Duplodnaviria</taxon>
        <taxon>Heunggongvirae</taxon>
        <taxon>Uroviricota</taxon>
        <taxon>Caudoviricetes</taxon>
    </lineage>
</organism>
<proteinExistence type="predicted"/>
<sequence>MVNNKISTRDYLRGFITRANKEAGITFNASKLNSKEECEEYLLNLIKNLRHKAQPQKVENSEIMKENKSLKNEVENLKADNGLYIVQLKNVKRQLERAENNKEFYKKNFEIKSEILEETAIKTLRFRKKLALSNFLLATVTIFVVLEFIIIIALIRGTY</sequence>
<feature type="coiled-coil region" evidence="1">
    <location>
        <begin position="60"/>
        <end position="115"/>
    </location>
</feature>
<protein>
    <submittedName>
        <fullName evidence="3">Uncharacterized protein</fullName>
    </submittedName>
</protein>
<keyword evidence="2" id="KW-1133">Transmembrane helix</keyword>